<proteinExistence type="predicted"/>
<protein>
    <submittedName>
        <fullName evidence="3">USP6 N-terminal-like protein</fullName>
    </submittedName>
</protein>
<dbReference type="SMART" id="SM00164">
    <property type="entry name" value="TBC"/>
    <property type="match status" value="1"/>
</dbReference>
<dbReference type="FunFam" id="1.10.8.270:FF:000016">
    <property type="entry name" value="TBC1 domain family member 2A"/>
    <property type="match status" value="1"/>
</dbReference>
<dbReference type="InterPro" id="IPR050302">
    <property type="entry name" value="Rab_GAP_TBC_domain"/>
</dbReference>
<keyword evidence="4" id="KW-1185">Reference proteome</keyword>
<keyword evidence="1" id="KW-0812">Transmembrane</keyword>
<dbReference type="PROSITE" id="PS50086">
    <property type="entry name" value="TBC_RABGAP"/>
    <property type="match status" value="1"/>
</dbReference>
<dbReference type="PANTHER" id="PTHR47219:SF25">
    <property type="entry name" value="RAB-GAP TBC DOMAIN-CONTAINING PROTEIN"/>
    <property type="match status" value="1"/>
</dbReference>
<evidence type="ECO:0000256" key="1">
    <source>
        <dbReference type="SAM" id="Phobius"/>
    </source>
</evidence>
<feature type="domain" description="Rab-GAP TBC" evidence="2">
    <location>
        <begin position="120"/>
        <end position="312"/>
    </location>
</feature>
<dbReference type="InterPro" id="IPR000195">
    <property type="entry name" value="Rab-GAP-TBC_dom"/>
</dbReference>
<dbReference type="Proteomes" id="UP000031668">
    <property type="component" value="Unassembled WGS sequence"/>
</dbReference>
<comment type="caution">
    <text evidence="3">The sequence shown here is derived from an EMBL/GenBank/DDBJ whole genome shotgun (WGS) entry which is preliminary data.</text>
</comment>
<name>A0A0C2MSM4_THEKT</name>
<accession>A0A0C2MSM4</accession>
<dbReference type="Gene3D" id="1.10.10.750">
    <property type="entry name" value="Ypt/Rab-GAP domain of gyp1p, domain 1"/>
    <property type="match status" value="1"/>
</dbReference>
<evidence type="ECO:0000313" key="3">
    <source>
        <dbReference type="EMBL" id="KII67220.1"/>
    </source>
</evidence>
<evidence type="ECO:0000313" key="4">
    <source>
        <dbReference type="Proteomes" id="UP000031668"/>
    </source>
</evidence>
<dbReference type="GO" id="GO:0031267">
    <property type="term" value="F:small GTPase binding"/>
    <property type="evidence" value="ECO:0007669"/>
    <property type="project" value="TreeGrafter"/>
</dbReference>
<dbReference type="InterPro" id="IPR035969">
    <property type="entry name" value="Rab-GAP_TBC_sf"/>
</dbReference>
<dbReference type="SUPFAM" id="SSF47923">
    <property type="entry name" value="Ypt/Rab-GAP domain of gyp1p"/>
    <property type="match status" value="2"/>
</dbReference>
<dbReference type="OrthoDB" id="294251at2759"/>
<sequence>MFVQSHESSTLTLESEELIKTGQDLFYNFPNDSRVDSEARVQTIYQSYDKGPTAADIESSQYSSTNINCYGFILEANARHSDEKIQDESVRITRWTKILNNWEKFLKKDKKFVYRCVLRGIPNCLRGQAWKKLLSVDKKMDENVGVYQRLVRMARSTSKDAIQIDKDVERTNRSHVLFNVRYSIKQRELFYLLLAYSVYDVKVRYCQGMNELASVLLMFLSEEETFWALTILTCDEIHNIHGFFSEGFPKVRLFEDHLIKILETHMPQLMEHFNRIGYEIRIITTRWFILFYINCIPFSMLLRIFDRFMLEGCIILYPIAYTILKYHKKTLMRLSIDEVSEFFKTMDRYPFDVPLFFKKLDKNISFLTSLKLYPIPGVAHSVIDIDVQSILAEDPQSKVDSIETFDTSFKGSLQRGAFLSNDGKMTEQTQQASMLSDALPLFDPVAITPPYPQQSWAEFTYAHRDEILDEVESYEVSDKFIEFEKLSQIISDIYKSSQIN</sequence>
<dbReference type="Pfam" id="PF00566">
    <property type="entry name" value="RabGAP-TBC"/>
    <property type="match status" value="1"/>
</dbReference>
<dbReference type="Gene3D" id="1.10.8.270">
    <property type="entry name" value="putative rabgap domain of human tbc1 domain family member 14 like domains"/>
    <property type="match status" value="1"/>
</dbReference>
<dbReference type="Gene3D" id="1.10.472.80">
    <property type="entry name" value="Ypt/Rab-GAP domain of gyp1p, domain 3"/>
    <property type="match status" value="1"/>
</dbReference>
<evidence type="ECO:0000259" key="2">
    <source>
        <dbReference type="PROSITE" id="PS50086"/>
    </source>
</evidence>
<keyword evidence="1" id="KW-0472">Membrane</keyword>
<gene>
    <name evidence="3" type="ORF">RF11_13856</name>
</gene>
<reference evidence="3 4" key="1">
    <citation type="journal article" date="2014" name="Genome Biol. Evol.">
        <title>The genome of the myxosporean Thelohanellus kitauei shows adaptations to nutrient acquisition within its fish host.</title>
        <authorList>
            <person name="Yang Y."/>
            <person name="Xiong J."/>
            <person name="Zhou Z."/>
            <person name="Huo F."/>
            <person name="Miao W."/>
            <person name="Ran C."/>
            <person name="Liu Y."/>
            <person name="Zhang J."/>
            <person name="Feng J."/>
            <person name="Wang M."/>
            <person name="Wang M."/>
            <person name="Wang L."/>
            <person name="Yao B."/>
        </authorList>
    </citation>
    <scope>NUCLEOTIDE SEQUENCE [LARGE SCALE GENOMIC DNA]</scope>
    <source>
        <strain evidence="3">Wuqing</strain>
    </source>
</reference>
<feature type="transmembrane region" description="Helical" evidence="1">
    <location>
        <begin position="283"/>
        <end position="302"/>
    </location>
</feature>
<dbReference type="AlphaFoldDB" id="A0A0C2MSM4"/>
<dbReference type="PANTHER" id="PTHR47219">
    <property type="entry name" value="RAB GTPASE-ACTIVATING PROTEIN 1-LIKE"/>
    <property type="match status" value="1"/>
</dbReference>
<dbReference type="EMBL" id="JWZT01003269">
    <property type="protein sequence ID" value="KII67220.1"/>
    <property type="molecule type" value="Genomic_DNA"/>
</dbReference>
<organism evidence="3 4">
    <name type="scientific">Thelohanellus kitauei</name>
    <name type="common">Myxosporean</name>
    <dbReference type="NCBI Taxonomy" id="669202"/>
    <lineage>
        <taxon>Eukaryota</taxon>
        <taxon>Metazoa</taxon>
        <taxon>Cnidaria</taxon>
        <taxon>Myxozoa</taxon>
        <taxon>Myxosporea</taxon>
        <taxon>Bivalvulida</taxon>
        <taxon>Platysporina</taxon>
        <taxon>Myxobolidae</taxon>
        <taxon>Thelohanellus</taxon>
    </lineage>
</organism>
<dbReference type="GO" id="GO:0005096">
    <property type="term" value="F:GTPase activator activity"/>
    <property type="evidence" value="ECO:0007669"/>
    <property type="project" value="TreeGrafter"/>
</dbReference>
<keyword evidence="1" id="KW-1133">Transmembrane helix</keyword>